<evidence type="ECO:0000313" key="1">
    <source>
        <dbReference type="EMBL" id="GAU90657.1"/>
    </source>
</evidence>
<comment type="caution">
    <text evidence="1">The sequence shown here is derived from an EMBL/GenBank/DDBJ whole genome shotgun (WGS) entry which is preliminary data.</text>
</comment>
<dbReference type="Proteomes" id="UP000186922">
    <property type="component" value="Unassembled WGS sequence"/>
</dbReference>
<evidence type="ECO:0000313" key="2">
    <source>
        <dbReference type="Proteomes" id="UP000186922"/>
    </source>
</evidence>
<dbReference type="EMBL" id="BDGG01000001">
    <property type="protein sequence ID" value="GAU90657.1"/>
    <property type="molecule type" value="Genomic_DNA"/>
</dbReference>
<protein>
    <submittedName>
        <fullName evidence="1">Uncharacterized protein</fullName>
    </submittedName>
</protein>
<sequence length="265" mass="28999">MQTLYIVPEKVAMANRMDSSGREKQMDSLAFRKEKPEAVEVMALDQLTARTLSDPTMTEWEKAHALSDSLQKFMALKLQAFPELPPAVPSITDVPPPPPLPSVPAVPAASILLSNQLQHVKDFLQDCRLPRPQARSASVTPQKNIPPADPPNCIEHVPVDMDVQDPYAKDTRKRAVSNSPSCSQHSPGGVKPLLDVASGVVVVRSLGSIPSSTLLLTKLLKMVTSGCGFRGRPSNFRTDWTSVRIVLPDELQLQLLRCFSDNHPA</sequence>
<accession>A0A1D1UTT0</accession>
<keyword evidence="2" id="KW-1185">Reference proteome</keyword>
<dbReference type="AlphaFoldDB" id="A0A1D1UTT0"/>
<reference evidence="1 2" key="1">
    <citation type="journal article" date="2016" name="Nat. Commun.">
        <title>Extremotolerant tardigrade genome and improved radiotolerance of human cultured cells by tardigrade-unique protein.</title>
        <authorList>
            <person name="Hashimoto T."/>
            <person name="Horikawa D.D."/>
            <person name="Saito Y."/>
            <person name="Kuwahara H."/>
            <person name="Kozuka-Hata H."/>
            <person name="Shin-I T."/>
            <person name="Minakuchi Y."/>
            <person name="Ohishi K."/>
            <person name="Motoyama A."/>
            <person name="Aizu T."/>
            <person name="Enomoto A."/>
            <person name="Kondo K."/>
            <person name="Tanaka S."/>
            <person name="Hara Y."/>
            <person name="Koshikawa S."/>
            <person name="Sagara H."/>
            <person name="Miura T."/>
            <person name="Yokobori S."/>
            <person name="Miyagawa K."/>
            <person name="Suzuki Y."/>
            <person name="Kubo T."/>
            <person name="Oyama M."/>
            <person name="Kohara Y."/>
            <person name="Fujiyama A."/>
            <person name="Arakawa K."/>
            <person name="Katayama T."/>
            <person name="Toyoda A."/>
            <person name="Kunieda T."/>
        </authorList>
    </citation>
    <scope>NUCLEOTIDE SEQUENCE [LARGE SCALE GENOMIC DNA]</scope>
    <source>
        <strain evidence="1 2">YOKOZUNA-1</strain>
    </source>
</reference>
<gene>
    <name evidence="1" type="primary">RvY_03043-1</name>
    <name evidence="1" type="synonym">RvY_03043.1</name>
    <name evidence="1" type="ORF">RvY_03043</name>
</gene>
<name>A0A1D1UTT0_RAMVA</name>
<proteinExistence type="predicted"/>
<organism evidence="1 2">
    <name type="scientific">Ramazzottius varieornatus</name>
    <name type="common">Water bear</name>
    <name type="synonym">Tardigrade</name>
    <dbReference type="NCBI Taxonomy" id="947166"/>
    <lineage>
        <taxon>Eukaryota</taxon>
        <taxon>Metazoa</taxon>
        <taxon>Ecdysozoa</taxon>
        <taxon>Tardigrada</taxon>
        <taxon>Eutardigrada</taxon>
        <taxon>Parachela</taxon>
        <taxon>Hypsibioidea</taxon>
        <taxon>Ramazzottiidae</taxon>
        <taxon>Ramazzottius</taxon>
    </lineage>
</organism>